<keyword evidence="4 6" id="KW-0862">Zinc</keyword>
<protein>
    <submittedName>
        <fullName evidence="10">M48 family metalloprotease</fullName>
    </submittedName>
</protein>
<feature type="domain" description="DUF7092" evidence="9">
    <location>
        <begin position="2"/>
        <end position="76"/>
    </location>
</feature>
<keyword evidence="7" id="KW-0812">Transmembrane</keyword>
<keyword evidence="1 6" id="KW-0645">Protease</keyword>
<keyword evidence="5 6" id="KW-0482">Metalloprotease</keyword>
<keyword evidence="7" id="KW-1133">Transmembrane helix</keyword>
<feature type="domain" description="Peptidase M48" evidence="8">
    <location>
        <begin position="158"/>
        <end position="327"/>
    </location>
</feature>
<dbReference type="GO" id="GO:0046872">
    <property type="term" value="F:metal ion binding"/>
    <property type="evidence" value="ECO:0007669"/>
    <property type="project" value="UniProtKB-KW"/>
</dbReference>
<dbReference type="Pfam" id="PF23368">
    <property type="entry name" value="DUF7092"/>
    <property type="match status" value="1"/>
</dbReference>
<dbReference type="Proteomes" id="UP000325614">
    <property type="component" value="Chromosome"/>
</dbReference>
<accession>A0A5P9JTD8</accession>
<dbReference type="Gene3D" id="3.30.2010.10">
    <property type="entry name" value="Metalloproteases ('zincins'), catalytic domain"/>
    <property type="match status" value="1"/>
</dbReference>
<dbReference type="PANTHER" id="PTHR22726:SF1">
    <property type="entry name" value="METALLOENDOPEPTIDASE OMA1, MITOCHONDRIAL"/>
    <property type="match status" value="1"/>
</dbReference>
<evidence type="ECO:0000256" key="1">
    <source>
        <dbReference type="ARBA" id="ARBA00022670"/>
    </source>
</evidence>
<evidence type="ECO:0000313" key="10">
    <source>
        <dbReference type="EMBL" id="QFU15897.1"/>
    </source>
</evidence>
<feature type="transmembrane region" description="Helical" evidence="7">
    <location>
        <begin position="96"/>
        <end position="119"/>
    </location>
</feature>
<dbReference type="AlphaFoldDB" id="A0A5P9JTD8"/>
<keyword evidence="11" id="KW-1185">Reference proteome</keyword>
<dbReference type="InterPro" id="IPR051156">
    <property type="entry name" value="Mito/Outer_Membr_Metalloprot"/>
</dbReference>
<organism evidence="10 11">
    <name type="scientific">Microvirga thermotolerans</name>
    <dbReference type="NCBI Taxonomy" id="2651334"/>
    <lineage>
        <taxon>Bacteria</taxon>
        <taxon>Pseudomonadati</taxon>
        <taxon>Pseudomonadota</taxon>
        <taxon>Alphaproteobacteria</taxon>
        <taxon>Hyphomicrobiales</taxon>
        <taxon>Methylobacteriaceae</taxon>
        <taxon>Microvirga</taxon>
    </lineage>
</organism>
<evidence type="ECO:0000256" key="2">
    <source>
        <dbReference type="ARBA" id="ARBA00022723"/>
    </source>
</evidence>
<evidence type="ECO:0000256" key="5">
    <source>
        <dbReference type="ARBA" id="ARBA00023049"/>
    </source>
</evidence>
<dbReference type="KEGG" id="mico:GDR74_06490"/>
<dbReference type="Pfam" id="PF01435">
    <property type="entry name" value="Peptidase_M48"/>
    <property type="match status" value="1"/>
</dbReference>
<dbReference type="EMBL" id="CP045423">
    <property type="protein sequence ID" value="QFU15897.1"/>
    <property type="molecule type" value="Genomic_DNA"/>
</dbReference>
<comment type="cofactor">
    <cofactor evidence="6">
        <name>Zn(2+)</name>
        <dbReference type="ChEBI" id="CHEBI:29105"/>
    </cofactor>
    <text evidence="6">Binds 1 zinc ion per subunit.</text>
</comment>
<dbReference type="GO" id="GO:0004222">
    <property type="term" value="F:metalloendopeptidase activity"/>
    <property type="evidence" value="ECO:0007669"/>
    <property type="project" value="InterPro"/>
</dbReference>
<dbReference type="CDD" id="cd07332">
    <property type="entry name" value="M48C_Oma1_like"/>
    <property type="match status" value="1"/>
</dbReference>
<proteinExistence type="inferred from homology"/>
<keyword evidence="2" id="KW-0479">Metal-binding</keyword>
<dbReference type="InterPro" id="IPR055518">
    <property type="entry name" value="DUF7092"/>
</dbReference>
<dbReference type="InterPro" id="IPR001915">
    <property type="entry name" value="Peptidase_M48"/>
</dbReference>
<name>A0A5P9JTD8_9HYPH</name>
<keyword evidence="7" id="KW-0472">Membrane</keyword>
<evidence type="ECO:0000256" key="4">
    <source>
        <dbReference type="ARBA" id="ARBA00022833"/>
    </source>
</evidence>
<dbReference type="PANTHER" id="PTHR22726">
    <property type="entry name" value="METALLOENDOPEPTIDASE OMA1"/>
    <property type="match status" value="1"/>
</dbReference>
<dbReference type="GO" id="GO:0016020">
    <property type="term" value="C:membrane"/>
    <property type="evidence" value="ECO:0007669"/>
    <property type="project" value="TreeGrafter"/>
</dbReference>
<evidence type="ECO:0000259" key="9">
    <source>
        <dbReference type="Pfam" id="PF23368"/>
    </source>
</evidence>
<sequence>MGEAVFYDGKQARRRLVTIRVAASGLDIEEAGEWIASWPAGKVRRRDAPDGILRLVLDGGPQTARLDVSDPDDQAAIRLRCGALDEGAPKERAGRILFWSLAAAASIVASVVILVPVAAERMTPLVPLSWEKRLGTAVDNQVRLFLGGKTCANPAGAAALARLTARLAEAAAPAFPIEVQVLDSSVPNAIALPGGRIYLFRALVDRAGNPDEVAGVIAHEIGHVRHRDGLRKLIQAGGTSYLFGLLFGDVAGGGAVVLASRALVDNAYSREAETAADAAAGTVMTALGRPAGAMAHLLKRIEGNESRIPAFLSTHPVTDQRLKALERFVPEQAGPPLLTDEEWRALKEICKTS</sequence>
<evidence type="ECO:0000313" key="11">
    <source>
        <dbReference type="Proteomes" id="UP000325614"/>
    </source>
</evidence>
<evidence type="ECO:0000256" key="6">
    <source>
        <dbReference type="RuleBase" id="RU003983"/>
    </source>
</evidence>
<reference evidence="10 11" key="1">
    <citation type="submission" date="2019-10" db="EMBL/GenBank/DDBJ databases">
        <title>Isolation, Identification of Microvirga thermotolerans HR1, a novel thermophilic bacterium and Comparative Genomics of the genus Microvirga.</title>
        <authorList>
            <person name="Li J."/>
            <person name="Zhang W."/>
            <person name="Lin M."/>
            <person name="Wang J."/>
        </authorList>
    </citation>
    <scope>NUCLEOTIDE SEQUENCE [LARGE SCALE GENOMIC DNA]</scope>
    <source>
        <strain evidence="10 11">HR1</strain>
    </source>
</reference>
<keyword evidence="3 6" id="KW-0378">Hydrolase</keyword>
<evidence type="ECO:0000259" key="8">
    <source>
        <dbReference type="Pfam" id="PF01435"/>
    </source>
</evidence>
<evidence type="ECO:0000256" key="7">
    <source>
        <dbReference type="SAM" id="Phobius"/>
    </source>
</evidence>
<gene>
    <name evidence="10" type="ORF">GDR74_06490</name>
</gene>
<dbReference type="GO" id="GO:0051603">
    <property type="term" value="P:proteolysis involved in protein catabolic process"/>
    <property type="evidence" value="ECO:0007669"/>
    <property type="project" value="TreeGrafter"/>
</dbReference>
<dbReference type="RefSeq" id="WP_152585542.1">
    <property type="nucleotide sequence ID" value="NZ_CP045423.1"/>
</dbReference>
<evidence type="ECO:0000256" key="3">
    <source>
        <dbReference type="ARBA" id="ARBA00022801"/>
    </source>
</evidence>
<comment type="similarity">
    <text evidence="6">Belongs to the peptidase M48 family.</text>
</comment>